<feature type="domain" description="SfsA N-terminal OB" evidence="3">
    <location>
        <begin position="13"/>
        <end position="77"/>
    </location>
</feature>
<dbReference type="Pfam" id="PF17746">
    <property type="entry name" value="SfsA_N"/>
    <property type="match status" value="1"/>
</dbReference>
<dbReference type="Gene3D" id="2.40.50.580">
    <property type="match status" value="1"/>
</dbReference>
<dbReference type="InterPro" id="IPR041465">
    <property type="entry name" value="SfsA_N"/>
</dbReference>
<dbReference type="CDD" id="cd22359">
    <property type="entry name" value="SfsA-like_bacterial"/>
    <property type="match status" value="1"/>
</dbReference>
<dbReference type="InterPro" id="IPR005224">
    <property type="entry name" value="SfsA"/>
</dbReference>
<dbReference type="GO" id="GO:0003677">
    <property type="term" value="F:DNA binding"/>
    <property type="evidence" value="ECO:0007669"/>
    <property type="project" value="InterPro"/>
</dbReference>
<feature type="domain" description="Sugar fermentation stimulation protein C-terminal" evidence="2">
    <location>
        <begin position="82"/>
        <end position="216"/>
    </location>
</feature>
<reference evidence="4 5" key="1">
    <citation type="submission" date="2019-03" db="EMBL/GenBank/DDBJ databases">
        <title>Genomic Encyclopedia of Type Strains, Phase IV (KMG-IV): sequencing the most valuable type-strain genomes for metagenomic binning, comparative biology and taxonomic classification.</title>
        <authorList>
            <person name="Goeker M."/>
        </authorList>
    </citation>
    <scope>NUCLEOTIDE SEQUENCE [LARGE SCALE GENOMIC DNA]</scope>
    <source>
        <strain evidence="4 5">DSM 24984</strain>
    </source>
</reference>
<name>A0A4R1K9C5_9BACT</name>
<gene>
    <name evidence="1" type="primary">sfsA</name>
    <name evidence="4" type="ORF">C8D98_1508</name>
</gene>
<dbReference type="Gene3D" id="3.40.1350.60">
    <property type="match status" value="1"/>
</dbReference>
<evidence type="ECO:0000259" key="3">
    <source>
        <dbReference type="Pfam" id="PF17746"/>
    </source>
</evidence>
<keyword evidence="5" id="KW-1185">Reference proteome</keyword>
<dbReference type="InterPro" id="IPR040452">
    <property type="entry name" value="SfsA_C"/>
</dbReference>
<dbReference type="PANTHER" id="PTHR30545:SF2">
    <property type="entry name" value="SUGAR FERMENTATION STIMULATION PROTEIN A"/>
    <property type="match status" value="1"/>
</dbReference>
<evidence type="ECO:0000259" key="2">
    <source>
        <dbReference type="Pfam" id="PF03749"/>
    </source>
</evidence>
<protein>
    <recommendedName>
        <fullName evidence="1">Sugar fermentation stimulation protein homolog</fullName>
    </recommendedName>
</protein>
<evidence type="ECO:0000313" key="4">
    <source>
        <dbReference type="EMBL" id="TCK60630.1"/>
    </source>
</evidence>
<sequence length="232" mass="26605">MYKYPKLLRGKFIKRYKRFFADVLMDGEVVTAHNPNTGTMKCIIEEGRDVLLSVSDNPNRKLKYTLEGFLVEDKWVLTNTILMNTVARRGILDGEVAELQTVTALKSEYKYGDGRLDFYGEKGGRRFLAEVKNATLFDEKFCMFPDAVTERGRKHIGLLLEAMAEGYDPYMIYVCQVDRPFFRIASEIDNEYDKALNDAVGQGLNVITVMTDFDMENETVRLVRGGEFKANR</sequence>
<accession>A0A4R1K9C5</accession>
<dbReference type="HAMAP" id="MF_00095">
    <property type="entry name" value="SfsA"/>
    <property type="match status" value="1"/>
</dbReference>
<dbReference type="PANTHER" id="PTHR30545">
    <property type="entry name" value="SUGAR FERMENTATION STIMULATION PROTEIN A"/>
    <property type="match status" value="1"/>
</dbReference>
<dbReference type="OrthoDB" id="9802365at2"/>
<organism evidence="4 5">
    <name type="scientific">Seleniivibrio woodruffii</name>
    <dbReference type="NCBI Taxonomy" id="1078050"/>
    <lineage>
        <taxon>Bacteria</taxon>
        <taxon>Pseudomonadati</taxon>
        <taxon>Deferribacterota</taxon>
        <taxon>Deferribacteres</taxon>
        <taxon>Deferribacterales</taxon>
        <taxon>Geovibrionaceae</taxon>
        <taxon>Seleniivibrio</taxon>
    </lineage>
</organism>
<dbReference type="EMBL" id="SMGG01000004">
    <property type="protein sequence ID" value="TCK60630.1"/>
    <property type="molecule type" value="Genomic_DNA"/>
</dbReference>
<evidence type="ECO:0000313" key="5">
    <source>
        <dbReference type="Proteomes" id="UP000294614"/>
    </source>
</evidence>
<evidence type="ECO:0000256" key="1">
    <source>
        <dbReference type="HAMAP-Rule" id="MF_00095"/>
    </source>
</evidence>
<dbReference type="RefSeq" id="WP_132873473.1">
    <property type="nucleotide sequence ID" value="NZ_JBLJBI010000016.1"/>
</dbReference>
<dbReference type="Proteomes" id="UP000294614">
    <property type="component" value="Unassembled WGS sequence"/>
</dbReference>
<dbReference type="NCBIfam" id="TIGR00230">
    <property type="entry name" value="sfsA"/>
    <property type="match status" value="1"/>
</dbReference>
<proteinExistence type="inferred from homology"/>
<comment type="caution">
    <text evidence="4">The sequence shown here is derived from an EMBL/GenBank/DDBJ whole genome shotgun (WGS) entry which is preliminary data.</text>
</comment>
<comment type="similarity">
    <text evidence="1">Belongs to the SfsA family.</text>
</comment>
<dbReference type="Pfam" id="PF03749">
    <property type="entry name" value="SfsA"/>
    <property type="match status" value="1"/>
</dbReference>
<dbReference type="AlphaFoldDB" id="A0A4R1K9C5"/>